<accession>A0A427AYB2</accession>
<name>A0A427AYB2_ENSVE</name>
<dbReference type="AlphaFoldDB" id="A0A427AYB2"/>
<gene>
    <name evidence="1" type="ORF">B296_00019193</name>
</gene>
<evidence type="ECO:0000313" key="1">
    <source>
        <dbReference type="EMBL" id="RRT81249.1"/>
    </source>
</evidence>
<reference evidence="1 2" key="1">
    <citation type="journal article" date="2014" name="Agronomy (Basel)">
        <title>A Draft Genome Sequence for Ensete ventricosum, the Drought-Tolerant Tree Against Hunger.</title>
        <authorList>
            <person name="Harrison J."/>
            <person name="Moore K.A."/>
            <person name="Paszkiewicz K."/>
            <person name="Jones T."/>
            <person name="Grant M."/>
            <person name="Ambacheew D."/>
            <person name="Muzemil S."/>
            <person name="Studholme D.J."/>
        </authorList>
    </citation>
    <scope>NUCLEOTIDE SEQUENCE [LARGE SCALE GENOMIC DNA]</scope>
</reference>
<protein>
    <submittedName>
        <fullName evidence="1">Uncharacterized protein</fullName>
    </submittedName>
</protein>
<evidence type="ECO:0000313" key="2">
    <source>
        <dbReference type="Proteomes" id="UP000287651"/>
    </source>
</evidence>
<dbReference type="EMBL" id="AMZH03000954">
    <property type="protein sequence ID" value="RRT81249.1"/>
    <property type="molecule type" value="Genomic_DNA"/>
</dbReference>
<organism evidence="1 2">
    <name type="scientific">Ensete ventricosum</name>
    <name type="common">Abyssinian banana</name>
    <name type="synonym">Musa ensete</name>
    <dbReference type="NCBI Taxonomy" id="4639"/>
    <lineage>
        <taxon>Eukaryota</taxon>
        <taxon>Viridiplantae</taxon>
        <taxon>Streptophyta</taxon>
        <taxon>Embryophyta</taxon>
        <taxon>Tracheophyta</taxon>
        <taxon>Spermatophyta</taxon>
        <taxon>Magnoliopsida</taxon>
        <taxon>Liliopsida</taxon>
        <taxon>Zingiberales</taxon>
        <taxon>Musaceae</taxon>
        <taxon>Ensete</taxon>
    </lineage>
</organism>
<proteinExistence type="predicted"/>
<sequence>MTMNLKEGVDDSVGAKFDNLIRSDYHVPVRSSSYKGRRSCHDVKETVVFSTALMHEKDDLMQKEEASIEE</sequence>
<dbReference type="Proteomes" id="UP000287651">
    <property type="component" value="Unassembled WGS sequence"/>
</dbReference>
<comment type="caution">
    <text evidence="1">The sequence shown here is derived from an EMBL/GenBank/DDBJ whole genome shotgun (WGS) entry which is preliminary data.</text>
</comment>